<organism evidence="2 3">
    <name type="scientific">Rhizoctonia solani</name>
    <dbReference type="NCBI Taxonomy" id="456999"/>
    <lineage>
        <taxon>Eukaryota</taxon>
        <taxon>Fungi</taxon>
        <taxon>Dikarya</taxon>
        <taxon>Basidiomycota</taxon>
        <taxon>Agaricomycotina</taxon>
        <taxon>Agaricomycetes</taxon>
        <taxon>Cantharellales</taxon>
        <taxon>Ceratobasidiaceae</taxon>
        <taxon>Rhizoctonia</taxon>
    </lineage>
</organism>
<comment type="caution">
    <text evidence="2">The sequence shown here is derived from an EMBL/GenBank/DDBJ whole genome shotgun (WGS) entry which is preliminary data.</text>
</comment>
<reference evidence="2" key="1">
    <citation type="submission" date="2021-01" db="EMBL/GenBank/DDBJ databases">
        <authorList>
            <person name="Kaushik A."/>
        </authorList>
    </citation>
    <scope>NUCLEOTIDE SEQUENCE</scope>
    <source>
        <strain evidence="2">AG2-2IIIB</strain>
    </source>
</reference>
<protein>
    <submittedName>
        <fullName evidence="2">Uncharacterized protein</fullName>
    </submittedName>
</protein>
<evidence type="ECO:0000256" key="1">
    <source>
        <dbReference type="SAM" id="Coils"/>
    </source>
</evidence>
<evidence type="ECO:0000313" key="2">
    <source>
        <dbReference type="EMBL" id="CAE6537166.1"/>
    </source>
</evidence>
<evidence type="ECO:0000313" key="3">
    <source>
        <dbReference type="Proteomes" id="UP000663843"/>
    </source>
</evidence>
<name>A0A8H3DR68_9AGAM</name>
<dbReference type="EMBL" id="CAJMWT010009143">
    <property type="protein sequence ID" value="CAE6537166.1"/>
    <property type="molecule type" value="Genomic_DNA"/>
</dbReference>
<proteinExistence type="predicted"/>
<sequence>MRPIGIIRPSSRSFISTIVKLSVRPSSILEENELPGIVEIQAYLHSLNTIVLAYHHKREKRIARFDHLYLVFQTSRNADDFRRMWGFWDDSHFMKGNYELQHDSDFPSVVLHLLQDEIEYISKVIGPVGTEKPTRFVGFAFDRIGPIGAKGLLSSASLEEKCNFLEETLASQEVGLSHLEEMVNEVREDLDKKLKENMELRAQLACYQEKWKQINNVDIQASGRKYRE</sequence>
<dbReference type="Proteomes" id="UP000663843">
    <property type="component" value="Unassembled WGS sequence"/>
</dbReference>
<accession>A0A8H3DR68</accession>
<feature type="coiled-coil region" evidence="1">
    <location>
        <begin position="176"/>
        <end position="210"/>
    </location>
</feature>
<gene>
    <name evidence="2" type="ORF">RDB_LOCUS188569</name>
</gene>
<keyword evidence="1" id="KW-0175">Coiled coil</keyword>
<dbReference type="AlphaFoldDB" id="A0A8H3DR68"/>